<dbReference type="eggNOG" id="ENOG502SBGP">
    <property type="taxonomic scope" value="Eukaryota"/>
</dbReference>
<dbReference type="PANTHER" id="PTHR11506:SF35">
    <property type="entry name" value="LYSOSOME-ASSOCIATED MEMBRANE GLYCOPROTEIN 5"/>
    <property type="match status" value="1"/>
</dbReference>
<evidence type="ECO:0000313" key="10">
    <source>
        <dbReference type="EnsemblMetazoa" id="Aqu2.1.42227_001"/>
    </source>
</evidence>
<evidence type="ECO:0000256" key="3">
    <source>
        <dbReference type="ARBA" id="ARBA00022729"/>
    </source>
</evidence>
<evidence type="ECO:0000259" key="9">
    <source>
        <dbReference type="Pfam" id="PF21222"/>
    </source>
</evidence>
<evidence type="ECO:0000256" key="7">
    <source>
        <dbReference type="SAM" id="Phobius"/>
    </source>
</evidence>
<keyword evidence="6" id="KW-0325">Glycoprotein</keyword>
<proteinExistence type="predicted"/>
<name>A0A1X7VQ72_AMPQE</name>
<dbReference type="InterPro" id="IPR002000">
    <property type="entry name" value="Lysosome-assoc_membr_glycop"/>
</dbReference>
<feature type="transmembrane region" description="Helical" evidence="7">
    <location>
        <begin position="234"/>
        <end position="256"/>
    </location>
</feature>
<organism evidence="10">
    <name type="scientific">Amphimedon queenslandica</name>
    <name type="common">Sponge</name>
    <dbReference type="NCBI Taxonomy" id="400682"/>
    <lineage>
        <taxon>Eukaryota</taxon>
        <taxon>Metazoa</taxon>
        <taxon>Porifera</taxon>
        <taxon>Demospongiae</taxon>
        <taxon>Heteroscleromorpha</taxon>
        <taxon>Haplosclerida</taxon>
        <taxon>Niphatidae</taxon>
        <taxon>Amphimedon</taxon>
    </lineage>
</organism>
<evidence type="ECO:0000256" key="5">
    <source>
        <dbReference type="ARBA" id="ARBA00023136"/>
    </source>
</evidence>
<gene>
    <name evidence="10" type="primary">100633838</name>
</gene>
<dbReference type="OrthoDB" id="6232933at2759"/>
<dbReference type="EnsemblMetazoa" id="Aqu2.1.42227_001">
    <property type="protein sequence ID" value="Aqu2.1.42227_001"/>
    <property type="gene ID" value="Aqu2.1.42227"/>
</dbReference>
<dbReference type="Proteomes" id="UP000007879">
    <property type="component" value="Unassembled WGS sequence"/>
</dbReference>
<reference evidence="10" key="2">
    <citation type="submission" date="2017-05" db="UniProtKB">
        <authorList>
            <consortium name="EnsemblMetazoa"/>
        </authorList>
    </citation>
    <scope>IDENTIFICATION</scope>
</reference>
<dbReference type="PRINTS" id="PR00336">
    <property type="entry name" value="LYSASSOCTDMP"/>
</dbReference>
<dbReference type="InterPro" id="IPR048524">
    <property type="entry name" value="Lamp2-like_TM"/>
</dbReference>
<evidence type="ECO:0000256" key="8">
    <source>
        <dbReference type="SAM" id="SignalP"/>
    </source>
</evidence>
<dbReference type="Pfam" id="PF21222">
    <property type="entry name" value="Lamp2_2nd"/>
    <property type="match status" value="1"/>
</dbReference>
<keyword evidence="2 7" id="KW-0812">Transmembrane</keyword>
<sequence>MKEMSLLLGLTLLLTFLALGYTSGYTESCGYLIRKDGKTRALINGSITVDIEQRGPKGTRNTTYNVTCSSSSELNSTDCVSCTDKMITGTFYDVTLTNSNENLFANITYTFKADTKNQDWSLSNMTISIDEDEDENNQTVALEGWVDGYKYIMNNVSLDYQRSYQCKANMSFLMNCSVTTTDGNMSNMSSCSGESLYISFVNFQVQAFSFYNDPNATTFGNSYMCDADTTGSKIVPIAVGIALAVLVCIVLIAYLIGRFKSRRQSSYETLK</sequence>
<keyword evidence="3 8" id="KW-0732">Signal</keyword>
<feature type="domain" description="Lysosome-associated membrane glycoprotein 2-like transmembrane" evidence="9">
    <location>
        <begin position="235"/>
        <end position="262"/>
    </location>
</feature>
<protein>
    <recommendedName>
        <fullName evidence="9">Lysosome-associated membrane glycoprotein 2-like transmembrane domain-containing protein</fullName>
    </recommendedName>
</protein>
<comment type="subcellular location">
    <subcellularLocation>
        <location evidence="1">Cell membrane</location>
        <topology evidence="1">Single-pass type I membrane protein</topology>
    </subcellularLocation>
</comment>
<dbReference type="InParanoid" id="A0A1X7VQ72"/>
<dbReference type="AlphaFoldDB" id="A0A1X7VQ72"/>
<evidence type="ECO:0000256" key="1">
    <source>
        <dbReference type="ARBA" id="ARBA00004251"/>
    </source>
</evidence>
<reference evidence="11" key="1">
    <citation type="journal article" date="2010" name="Nature">
        <title>The Amphimedon queenslandica genome and the evolution of animal complexity.</title>
        <authorList>
            <person name="Srivastava M."/>
            <person name="Simakov O."/>
            <person name="Chapman J."/>
            <person name="Fahey B."/>
            <person name="Gauthier M.E."/>
            <person name="Mitros T."/>
            <person name="Richards G.S."/>
            <person name="Conaco C."/>
            <person name="Dacre M."/>
            <person name="Hellsten U."/>
            <person name="Larroux C."/>
            <person name="Putnam N.H."/>
            <person name="Stanke M."/>
            <person name="Adamska M."/>
            <person name="Darling A."/>
            <person name="Degnan S.M."/>
            <person name="Oakley T.H."/>
            <person name="Plachetzki D.C."/>
            <person name="Zhai Y."/>
            <person name="Adamski M."/>
            <person name="Calcino A."/>
            <person name="Cummins S.F."/>
            <person name="Goodstein D.M."/>
            <person name="Harris C."/>
            <person name="Jackson D.J."/>
            <person name="Leys S.P."/>
            <person name="Shu S."/>
            <person name="Woodcroft B.J."/>
            <person name="Vervoort M."/>
            <person name="Kosik K.S."/>
            <person name="Manning G."/>
            <person name="Degnan B.M."/>
            <person name="Rokhsar D.S."/>
        </authorList>
    </citation>
    <scope>NUCLEOTIDE SEQUENCE [LARGE SCALE GENOMIC DNA]</scope>
</reference>
<feature type="signal peptide" evidence="8">
    <location>
        <begin position="1"/>
        <end position="24"/>
    </location>
</feature>
<dbReference type="PANTHER" id="PTHR11506">
    <property type="entry name" value="LYSOSOME-ASSOCIATED MEMBRANE GLYCOPROTEIN"/>
    <property type="match status" value="1"/>
</dbReference>
<evidence type="ECO:0000313" key="11">
    <source>
        <dbReference type="Proteomes" id="UP000007879"/>
    </source>
</evidence>
<dbReference type="GO" id="GO:0005886">
    <property type="term" value="C:plasma membrane"/>
    <property type="evidence" value="ECO:0007669"/>
    <property type="project" value="TreeGrafter"/>
</dbReference>
<dbReference type="GO" id="GO:0005765">
    <property type="term" value="C:lysosomal membrane"/>
    <property type="evidence" value="ECO:0007669"/>
    <property type="project" value="TreeGrafter"/>
</dbReference>
<dbReference type="Gene3D" id="2.40.160.110">
    <property type="match status" value="1"/>
</dbReference>
<keyword evidence="4 7" id="KW-1133">Transmembrane helix</keyword>
<dbReference type="GO" id="GO:0072594">
    <property type="term" value="P:establishment of protein localization to organelle"/>
    <property type="evidence" value="ECO:0007669"/>
    <property type="project" value="TreeGrafter"/>
</dbReference>
<feature type="chain" id="PRO_5010858065" description="Lysosome-associated membrane glycoprotein 2-like transmembrane domain-containing protein" evidence="8">
    <location>
        <begin position="25"/>
        <end position="271"/>
    </location>
</feature>
<evidence type="ECO:0000256" key="2">
    <source>
        <dbReference type="ARBA" id="ARBA00022692"/>
    </source>
</evidence>
<dbReference type="EnsemblMetazoa" id="XM_003383107.3">
    <property type="protein sequence ID" value="XP_003383155.1"/>
    <property type="gene ID" value="LOC100633838"/>
</dbReference>
<dbReference type="STRING" id="400682.A0A1X7VQ72"/>
<evidence type="ECO:0000256" key="4">
    <source>
        <dbReference type="ARBA" id="ARBA00022989"/>
    </source>
</evidence>
<keyword evidence="5 7" id="KW-0472">Membrane</keyword>
<dbReference type="GO" id="GO:0031902">
    <property type="term" value="C:late endosome membrane"/>
    <property type="evidence" value="ECO:0007669"/>
    <property type="project" value="TreeGrafter"/>
</dbReference>
<dbReference type="KEGG" id="aqu:100633838"/>
<keyword evidence="11" id="KW-1185">Reference proteome</keyword>
<evidence type="ECO:0000256" key="6">
    <source>
        <dbReference type="ARBA" id="ARBA00023180"/>
    </source>
</evidence>
<accession>A0A1X7VQ72</accession>